<gene>
    <name evidence="3" type="ORF">GCK72_004809</name>
</gene>
<dbReference type="AlphaFoldDB" id="A0A6A5HCX4"/>
<dbReference type="SMART" id="SM01017">
    <property type="entry name" value="Arrestin_C"/>
    <property type="match status" value="1"/>
</dbReference>
<evidence type="ECO:0000256" key="1">
    <source>
        <dbReference type="ARBA" id="ARBA00005298"/>
    </source>
</evidence>
<dbReference type="PANTHER" id="PTHR11188">
    <property type="entry name" value="ARRESTIN DOMAIN CONTAINING PROTEIN"/>
    <property type="match status" value="1"/>
</dbReference>
<organism evidence="3 4">
    <name type="scientific">Caenorhabditis remanei</name>
    <name type="common">Caenorhabditis vulgaris</name>
    <dbReference type="NCBI Taxonomy" id="31234"/>
    <lineage>
        <taxon>Eukaryota</taxon>
        <taxon>Metazoa</taxon>
        <taxon>Ecdysozoa</taxon>
        <taxon>Nematoda</taxon>
        <taxon>Chromadorea</taxon>
        <taxon>Rhabditida</taxon>
        <taxon>Rhabditina</taxon>
        <taxon>Rhabditomorpha</taxon>
        <taxon>Rhabditoidea</taxon>
        <taxon>Rhabditidae</taxon>
        <taxon>Peloderinae</taxon>
        <taxon>Caenorhabditis</taxon>
    </lineage>
</organism>
<comment type="caution">
    <text evidence="3">The sequence shown here is derived from an EMBL/GenBank/DDBJ whole genome shotgun (WGS) entry which is preliminary data.</text>
</comment>
<comment type="similarity">
    <text evidence="1">Belongs to the arrestin family.</text>
</comment>
<dbReference type="Pfam" id="PF02752">
    <property type="entry name" value="Arrestin_C"/>
    <property type="match status" value="1"/>
</dbReference>
<sequence>MFANLVPVPEVPPPMAISIRFANPSKKYFPGETVQGKVYLKANEPISARFLKIYWKGVAKCGWYGIESGANKEYVSNYVMAWISEDGKNEIPTGIYRYRFSFQIPADAPPSFSGTFGDIQYSLNVELNRPWRWNIETQEIFKVASKACLAEMAPEIMIPSRFVMHKNSGSIFKDGVFSIEINFPKRAYLAGETIKVSVTMENHSSKPITSLEFELIQQSHFHSRPQKTHCSLNDCLTDCPVPSKYSRDCESVLQTGFHHCYVAPHETKKVTVEVDLPWKLQATFESAMISMGYLVGFTVKNASWTNNKAVCNARIVIGNETNIDGEKGFKAVEAPPPYSP</sequence>
<dbReference type="EMBL" id="WUAV01000002">
    <property type="protein sequence ID" value="KAF1764859.1"/>
    <property type="molecule type" value="Genomic_DNA"/>
</dbReference>
<dbReference type="InterPro" id="IPR014752">
    <property type="entry name" value="Arrestin-like_C"/>
</dbReference>
<dbReference type="PANTHER" id="PTHR11188:SF66">
    <property type="entry name" value="ARRESTIN C-TERMINAL-LIKE DOMAIN-CONTAINING PROTEIN"/>
    <property type="match status" value="1"/>
</dbReference>
<feature type="domain" description="Arrestin C-terminal-like" evidence="2">
    <location>
        <begin position="173"/>
        <end position="322"/>
    </location>
</feature>
<evidence type="ECO:0000259" key="2">
    <source>
        <dbReference type="SMART" id="SM01017"/>
    </source>
</evidence>
<proteinExistence type="inferred from homology"/>
<protein>
    <recommendedName>
        <fullName evidence="2">Arrestin C-terminal-like domain-containing protein</fullName>
    </recommendedName>
</protein>
<dbReference type="SUPFAM" id="SSF81296">
    <property type="entry name" value="E set domains"/>
    <property type="match status" value="2"/>
</dbReference>
<dbReference type="Gene3D" id="2.60.40.640">
    <property type="match status" value="2"/>
</dbReference>
<dbReference type="GeneID" id="9800865"/>
<dbReference type="GO" id="GO:0015031">
    <property type="term" value="P:protein transport"/>
    <property type="evidence" value="ECO:0007669"/>
    <property type="project" value="TreeGrafter"/>
</dbReference>
<evidence type="ECO:0000313" key="3">
    <source>
        <dbReference type="EMBL" id="KAF1764859.1"/>
    </source>
</evidence>
<dbReference type="RefSeq" id="XP_003098352.2">
    <property type="nucleotide sequence ID" value="XM_003098304.2"/>
</dbReference>
<dbReference type="InterPro" id="IPR050357">
    <property type="entry name" value="Arrestin_domain-protein"/>
</dbReference>
<dbReference type="KEGG" id="crq:GCK72_004809"/>
<dbReference type="InterPro" id="IPR011022">
    <property type="entry name" value="Arrestin_C-like"/>
</dbReference>
<dbReference type="GO" id="GO:0005737">
    <property type="term" value="C:cytoplasm"/>
    <property type="evidence" value="ECO:0007669"/>
    <property type="project" value="TreeGrafter"/>
</dbReference>
<reference evidence="3 4" key="1">
    <citation type="submission" date="2019-12" db="EMBL/GenBank/DDBJ databases">
        <title>Chromosome-level assembly of the Caenorhabditis remanei genome.</title>
        <authorList>
            <person name="Teterina A.A."/>
            <person name="Willis J.H."/>
            <person name="Phillips P.C."/>
        </authorList>
    </citation>
    <scope>NUCLEOTIDE SEQUENCE [LARGE SCALE GENOMIC DNA]</scope>
    <source>
        <strain evidence="3 4">PX506</strain>
        <tissue evidence="3">Whole organism</tissue>
    </source>
</reference>
<name>A0A6A5HCX4_CAERE</name>
<dbReference type="Pfam" id="PF00339">
    <property type="entry name" value="Arrestin_N"/>
    <property type="match status" value="1"/>
</dbReference>
<dbReference type="InterPro" id="IPR011021">
    <property type="entry name" value="Arrestin-like_N"/>
</dbReference>
<dbReference type="Proteomes" id="UP000483820">
    <property type="component" value="Chromosome II"/>
</dbReference>
<dbReference type="InterPro" id="IPR014756">
    <property type="entry name" value="Ig_E-set"/>
</dbReference>
<accession>A0A6A5HCX4</accession>
<dbReference type="CTD" id="9800865"/>
<evidence type="ECO:0000313" key="4">
    <source>
        <dbReference type="Proteomes" id="UP000483820"/>
    </source>
</evidence>